<accession>A0A919V9A2</accession>
<dbReference type="InterPro" id="IPR027860">
    <property type="entry name" value="DUF4429"/>
</dbReference>
<evidence type="ECO:0000256" key="1">
    <source>
        <dbReference type="SAM" id="MobiDB-lite"/>
    </source>
</evidence>
<keyword evidence="4" id="KW-1185">Reference proteome</keyword>
<dbReference type="Pfam" id="PF14472">
    <property type="entry name" value="DUF4429"/>
    <property type="match status" value="1"/>
</dbReference>
<dbReference type="RefSeq" id="WP_239130294.1">
    <property type="nucleotide sequence ID" value="NZ_BOOW01000053.1"/>
</dbReference>
<evidence type="ECO:0000259" key="2">
    <source>
        <dbReference type="Pfam" id="PF14472"/>
    </source>
</evidence>
<gene>
    <name evidence="3" type="ORF">Ssi02_72210</name>
</gene>
<protein>
    <recommendedName>
        <fullName evidence="2">DUF4429 domain-containing protein</fullName>
    </recommendedName>
</protein>
<dbReference type="Proteomes" id="UP000606172">
    <property type="component" value="Unassembled WGS sequence"/>
</dbReference>
<name>A0A919V9A2_9ACTN</name>
<sequence length="209" mass="22643">MLEIEQQPSGPSDRYLLPGPAVPISATAYDGTAFFDGESVRLEWNWAAARRKRQQGPQNFPLHEISLVEWGPGSDVGYGYLRFRIKGATPASAPERDPHSLMHWAVKKDHDSTVLFAAAVTARLPHPSASSTPSAPQPAALEAASSAPSAPQPAALEAAPSAVGDRSEALMRRLRELGELHRDGVLTDEEFTEFKRELLNGFRAGHTTP</sequence>
<feature type="domain" description="DUF4429" evidence="2">
    <location>
        <begin position="34"/>
        <end position="121"/>
    </location>
</feature>
<proteinExistence type="predicted"/>
<evidence type="ECO:0000313" key="4">
    <source>
        <dbReference type="Proteomes" id="UP000606172"/>
    </source>
</evidence>
<evidence type="ECO:0000313" key="3">
    <source>
        <dbReference type="EMBL" id="GII96990.1"/>
    </source>
</evidence>
<organism evidence="3 4">
    <name type="scientific">Sinosporangium siamense</name>
    <dbReference type="NCBI Taxonomy" id="1367973"/>
    <lineage>
        <taxon>Bacteria</taxon>
        <taxon>Bacillati</taxon>
        <taxon>Actinomycetota</taxon>
        <taxon>Actinomycetes</taxon>
        <taxon>Streptosporangiales</taxon>
        <taxon>Streptosporangiaceae</taxon>
        <taxon>Sinosporangium</taxon>
    </lineage>
</organism>
<feature type="compositionally biased region" description="Low complexity" evidence="1">
    <location>
        <begin position="127"/>
        <end position="162"/>
    </location>
</feature>
<comment type="caution">
    <text evidence="3">The sequence shown here is derived from an EMBL/GenBank/DDBJ whole genome shotgun (WGS) entry which is preliminary data.</text>
</comment>
<reference evidence="3" key="1">
    <citation type="submission" date="2021-01" db="EMBL/GenBank/DDBJ databases">
        <title>Whole genome shotgun sequence of Sinosporangium siamense NBRC 109515.</title>
        <authorList>
            <person name="Komaki H."/>
            <person name="Tamura T."/>
        </authorList>
    </citation>
    <scope>NUCLEOTIDE SEQUENCE</scope>
    <source>
        <strain evidence="3">NBRC 109515</strain>
    </source>
</reference>
<dbReference type="AlphaFoldDB" id="A0A919V9A2"/>
<feature type="region of interest" description="Disordered" evidence="1">
    <location>
        <begin position="125"/>
        <end position="164"/>
    </location>
</feature>
<dbReference type="EMBL" id="BOOW01000053">
    <property type="protein sequence ID" value="GII96990.1"/>
    <property type="molecule type" value="Genomic_DNA"/>
</dbReference>